<dbReference type="Proteomes" id="UP001597079">
    <property type="component" value="Unassembled WGS sequence"/>
</dbReference>
<feature type="domain" description="Peptidase M24" evidence="1">
    <location>
        <begin position="136"/>
        <end position="319"/>
    </location>
</feature>
<evidence type="ECO:0000313" key="3">
    <source>
        <dbReference type="Proteomes" id="UP001597079"/>
    </source>
</evidence>
<gene>
    <name evidence="2" type="ORF">ACFSB2_21365</name>
</gene>
<dbReference type="PANTHER" id="PTHR46112:SF2">
    <property type="entry name" value="XAA-PRO AMINOPEPTIDASE P-RELATED"/>
    <property type="match status" value="1"/>
</dbReference>
<evidence type="ECO:0000313" key="2">
    <source>
        <dbReference type="EMBL" id="MFD1677226.1"/>
    </source>
</evidence>
<dbReference type="InterPro" id="IPR036005">
    <property type="entry name" value="Creatinase/aminopeptidase-like"/>
</dbReference>
<sequence length="352" mass="38630">MNKIASFTRKVEMLRDVIAELQAESLMLSSQVTTSWLTGARSFVNMAADAACFKVMVTPERVVVLVNNIEAMRLLEEEMEGLPVEVEQYLWYEGEPSVKQIITEDAMKDRLWKLQAVLDDYEAANLEQLSSEVTHSLETVLPQLQRGMTEFSVAGAVSRQLWEKGIEPVVLLVGGDERSKLRRHALPTANPVNEYMIVAVCGRRRGLIASATRSVSFGQPSADRIARHEATCYIDALAIAHSKPGVSLGQVLAVMKNGYEARGYPDEWKQHHQGGITGYRTRVRLATPVDTETLQAGMGVAWNPSIAGTKSEDTCLVTENGGKILAAPSGNWPMVECTSASGVIKRPGIFVI</sequence>
<dbReference type="InterPro" id="IPR050659">
    <property type="entry name" value="Peptidase_M24B"/>
</dbReference>
<proteinExistence type="predicted"/>
<dbReference type="RefSeq" id="WP_377945140.1">
    <property type="nucleotide sequence ID" value="NZ_JBHUCX010000089.1"/>
</dbReference>
<dbReference type="Pfam" id="PF00557">
    <property type="entry name" value="Peptidase_M24"/>
    <property type="match status" value="1"/>
</dbReference>
<dbReference type="InterPro" id="IPR000994">
    <property type="entry name" value="Pept_M24"/>
</dbReference>
<organism evidence="2 3">
    <name type="scientific">Alicyclobacillus fodiniaquatilis</name>
    <dbReference type="NCBI Taxonomy" id="1661150"/>
    <lineage>
        <taxon>Bacteria</taxon>
        <taxon>Bacillati</taxon>
        <taxon>Bacillota</taxon>
        <taxon>Bacilli</taxon>
        <taxon>Bacillales</taxon>
        <taxon>Alicyclobacillaceae</taxon>
        <taxon>Alicyclobacillus</taxon>
    </lineage>
</organism>
<dbReference type="EMBL" id="JBHUCX010000089">
    <property type="protein sequence ID" value="MFD1677226.1"/>
    <property type="molecule type" value="Genomic_DNA"/>
</dbReference>
<dbReference type="Gene3D" id="3.90.230.10">
    <property type="entry name" value="Creatinase/methionine aminopeptidase superfamily"/>
    <property type="match status" value="1"/>
</dbReference>
<evidence type="ECO:0000259" key="1">
    <source>
        <dbReference type="Pfam" id="PF00557"/>
    </source>
</evidence>
<keyword evidence="3" id="KW-1185">Reference proteome</keyword>
<reference evidence="3" key="1">
    <citation type="journal article" date="2019" name="Int. J. Syst. Evol. Microbiol.">
        <title>The Global Catalogue of Microorganisms (GCM) 10K type strain sequencing project: providing services to taxonomists for standard genome sequencing and annotation.</title>
        <authorList>
            <consortium name="The Broad Institute Genomics Platform"/>
            <consortium name="The Broad Institute Genome Sequencing Center for Infectious Disease"/>
            <person name="Wu L."/>
            <person name="Ma J."/>
        </authorList>
    </citation>
    <scope>NUCLEOTIDE SEQUENCE [LARGE SCALE GENOMIC DNA]</scope>
    <source>
        <strain evidence="3">CGMCC 1.12286</strain>
    </source>
</reference>
<dbReference type="CDD" id="cd01066">
    <property type="entry name" value="APP_MetAP"/>
    <property type="match status" value="1"/>
</dbReference>
<dbReference type="PANTHER" id="PTHR46112">
    <property type="entry name" value="AMINOPEPTIDASE"/>
    <property type="match status" value="1"/>
</dbReference>
<protein>
    <submittedName>
        <fullName evidence="2">M24 family metallopeptidase</fullName>
    </submittedName>
</protein>
<accession>A0ABW4JMY6</accession>
<dbReference type="SUPFAM" id="SSF55920">
    <property type="entry name" value="Creatinase/aminopeptidase"/>
    <property type="match status" value="1"/>
</dbReference>
<comment type="caution">
    <text evidence="2">The sequence shown here is derived from an EMBL/GenBank/DDBJ whole genome shotgun (WGS) entry which is preliminary data.</text>
</comment>
<name>A0ABW4JMY6_9BACL</name>